<organism evidence="2">
    <name type="scientific">Ixodes ricinus</name>
    <name type="common">Common tick</name>
    <name type="synonym">Acarus ricinus</name>
    <dbReference type="NCBI Taxonomy" id="34613"/>
    <lineage>
        <taxon>Eukaryota</taxon>
        <taxon>Metazoa</taxon>
        <taxon>Ecdysozoa</taxon>
        <taxon>Arthropoda</taxon>
        <taxon>Chelicerata</taxon>
        <taxon>Arachnida</taxon>
        <taxon>Acari</taxon>
        <taxon>Parasitiformes</taxon>
        <taxon>Ixodida</taxon>
        <taxon>Ixodoidea</taxon>
        <taxon>Ixodidae</taxon>
        <taxon>Ixodinae</taxon>
        <taxon>Ixodes</taxon>
    </lineage>
</organism>
<dbReference type="SUPFAM" id="SSF50814">
    <property type="entry name" value="Lipocalins"/>
    <property type="match status" value="1"/>
</dbReference>
<dbReference type="Gene3D" id="2.40.128.20">
    <property type="match status" value="1"/>
</dbReference>
<dbReference type="InterPro" id="IPR012674">
    <property type="entry name" value="Calycin"/>
</dbReference>
<dbReference type="EMBL" id="GADI01003613">
    <property type="protein sequence ID" value="JAA70195.1"/>
    <property type="molecule type" value="mRNA"/>
</dbReference>
<accession>A0A0K8RGE2</accession>
<keyword evidence="1" id="KW-0732">Signal</keyword>
<sequence>MNTFLKIAITTLCAFITCKAYETCRCPRERYLNGLPDYMEYQSAKDFLTSNETLYLKYLTITAPLLGKQCVTSTLREPPLTFPEIARWLWYTDATRGKKRQKKAITLTMTNETCFTSQDFPTIGTVFPIVYCDFKCMIHYILQESAFGQRGCALWVKASSKDNRLLHCELIYNFFCETSYQIVYKKDTCDELVPDSEKHSG</sequence>
<dbReference type="AlphaFoldDB" id="A0A0K8RGE2"/>
<dbReference type="Pfam" id="PF02098">
    <property type="entry name" value="His_binding"/>
    <property type="match status" value="1"/>
</dbReference>
<feature type="chain" id="PRO_5005517477" evidence="1">
    <location>
        <begin position="21"/>
        <end position="201"/>
    </location>
</feature>
<protein>
    <submittedName>
        <fullName evidence="2">Putative salivary lipocalin</fullName>
    </submittedName>
</protein>
<feature type="signal peptide" evidence="1">
    <location>
        <begin position="1"/>
        <end position="20"/>
    </location>
</feature>
<dbReference type="GO" id="GO:0030682">
    <property type="term" value="P:symbiont-mediated perturbation of host defenses"/>
    <property type="evidence" value="ECO:0007669"/>
    <property type="project" value="InterPro"/>
</dbReference>
<reference evidence="2" key="1">
    <citation type="submission" date="2012-12" db="EMBL/GenBank/DDBJ databases">
        <title>Identification and characterization of a phenylalanine ammonia-lyase gene family in Isatis indigotica Fort.</title>
        <authorList>
            <person name="Liu Q."/>
            <person name="Chen J."/>
            <person name="Zhou X."/>
            <person name="Di P."/>
            <person name="Xiao Y."/>
            <person name="Xuan H."/>
            <person name="Zhang L."/>
            <person name="Chen W."/>
        </authorList>
    </citation>
    <scope>NUCLEOTIDE SEQUENCE</scope>
    <source>
        <tissue evidence="2">Salivary gland</tissue>
    </source>
</reference>
<evidence type="ECO:0000313" key="2">
    <source>
        <dbReference type="EMBL" id="JAA70195.1"/>
    </source>
</evidence>
<name>A0A0K8RGE2_IXORI</name>
<dbReference type="InterPro" id="IPR002970">
    <property type="entry name" value="Tick_his-bd"/>
</dbReference>
<dbReference type="GO" id="GO:0043176">
    <property type="term" value="F:amine binding"/>
    <property type="evidence" value="ECO:0007669"/>
    <property type="project" value="InterPro"/>
</dbReference>
<proteinExistence type="evidence at transcript level"/>
<evidence type="ECO:0000256" key="1">
    <source>
        <dbReference type="SAM" id="SignalP"/>
    </source>
</evidence>